<organism evidence="1 2">
    <name type="scientific">Polarella glacialis</name>
    <name type="common">Dinoflagellate</name>
    <dbReference type="NCBI Taxonomy" id="89957"/>
    <lineage>
        <taxon>Eukaryota</taxon>
        <taxon>Sar</taxon>
        <taxon>Alveolata</taxon>
        <taxon>Dinophyceae</taxon>
        <taxon>Suessiales</taxon>
        <taxon>Suessiaceae</taxon>
        <taxon>Polarella</taxon>
    </lineage>
</organism>
<proteinExistence type="predicted"/>
<protein>
    <recommendedName>
        <fullName evidence="3">Phospholipid:diacylglycerol acyltransferase</fullName>
    </recommendedName>
</protein>
<feature type="non-terminal residue" evidence="1">
    <location>
        <position position="295"/>
    </location>
</feature>
<dbReference type="SUPFAM" id="SSF53474">
    <property type="entry name" value="alpha/beta-Hydrolases"/>
    <property type="match status" value="1"/>
</dbReference>
<keyword evidence="2" id="KW-1185">Reference proteome</keyword>
<dbReference type="InterPro" id="IPR003386">
    <property type="entry name" value="LACT/PDAT_acylTrfase"/>
</dbReference>
<dbReference type="Gene3D" id="3.40.50.1820">
    <property type="entry name" value="alpha/beta hydrolase"/>
    <property type="match status" value="1"/>
</dbReference>
<dbReference type="EMBL" id="CAJNNV010001850">
    <property type="protein sequence ID" value="CAE8585992.1"/>
    <property type="molecule type" value="Genomic_DNA"/>
</dbReference>
<name>A0A813DDM0_POLGL</name>
<evidence type="ECO:0000313" key="2">
    <source>
        <dbReference type="Proteomes" id="UP000654075"/>
    </source>
</evidence>
<gene>
    <name evidence="1" type="ORF">PGLA1383_LOCUS4889</name>
</gene>
<feature type="non-terminal residue" evidence="1">
    <location>
        <position position="1"/>
    </location>
</feature>
<reference evidence="1" key="1">
    <citation type="submission" date="2021-02" db="EMBL/GenBank/DDBJ databases">
        <authorList>
            <person name="Dougan E. K."/>
            <person name="Rhodes N."/>
            <person name="Thang M."/>
            <person name="Chan C."/>
        </authorList>
    </citation>
    <scope>NUCLEOTIDE SEQUENCE</scope>
</reference>
<comment type="caution">
    <text evidence="1">The sequence shown here is derived from an EMBL/GenBank/DDBJ whole genome shotgun (WGS) entry which is preliminary data.</text>
</comment>
<dbReference type="PANTHER" id="PTHR11440">
    <property type="entry name" value="LECITHIN-CHOLESTEROL ACYLTRANSFERASE-RELATED"/>
    <property type="match status" value="1"/>
</dbReference>
<sequence>AQKATPAPPIGAPGPKPEVKPWWKRNRVVVVITAVVVYYFRPPVPEKLADLPDPARQLLDRFNFTRTVDKLFREREEWAKSQQIPGRQLQDKLKAKHPLVMIPGIISCGLEAWKPAECLGATFFRERVWGGLSMARAVLHNMSCWLDHLELDPITGVDPPHKEVRAADGVLGADYFVPGYWLWGKFIESAAAIGYHSGNLKLACYDWRLSFNNLEKRDGYYSHLRRSIEQLVQSTGEKAVVIGHSMGASVWIHFMQWVTVAAGETWVATHIHAFVPLAGALLGAVGPLGALLSGE</sequence>
<dbReference type="Pfam" id="PF02450">
    <property type="entry name" value="LCAT"/>
    <property type="match status" value="1"/>
</dbReference>
<dbReference type="Proteomes" id="UP000654075">
    <property type="component" value="Unassembled WGS sequence"/>
</dbReference>
<dbReference type="InterPro" id="IPR029058">
    <property type="entry name" value="AB_hydrolase_fold"/>
</dbReference>
<evidence type="ECO:0000313" key="1">
    <source>
        <dbReference type="EMBL" id="CAE8585992.1"/>
    </source>
</evidence>
<dbReference type="AlphaFoldDB" id="A0A813DDM0"/>
<accession>A0A813DDM0</accession>
<dbReference type="GO" id="GO:0006629">
    <property type="term" value="P:lipid metabolic process"/>
    <property type="evidence" value="ECO:0007669"/>
    <property type="project" value="InterPro"/>
</dbReference>
<dbReference type="GO" id="GO:0008374">
    <property type="term" value="F:O-acyltransferase activity"/>
    <property type="evidence" value="ECO:0007669"/>
    <property type="project" value="InterPro"/>
</dbReference>
<dbReference type="OrthoDB" id="190846at2759"/>
<evidence type="ECO:0008006" key="3">
    <source>
        <dbReference type="Google" id="ProtNLM"/>
    </source>
</evidence>